<dbReference type="InterPro" id="IPR036922">
    <property type="entry name" value="Rieske_2Fe-2S_sf"/>
</dbReference>
<dbReference type="AlphaFoldDB" id="A0A844YVP4"/>
<dbReference type="PANTHER" id="PTHR21266">
    <property type="entry name" value="IRON-SULFUR DOMAIN CONTAINING PROTEIN"/>
    <property type="match status" value="1"/>
</dbReference>
<feature type="domain" description="Rieske" evidence="6">
    <location>
        <begin position="7"/>
        <end position="109"/>
    </location>
</feature>
<evidence type="ECO:0000256" key="4">
    <source>
        <dbReference type="ARBA" id="ARBA00023004"/>
    </source>
</evidence>
<dbReference type="GO" id="GO:0046872">
    <property type="term" value="F:metal ion binding"/>
    <property type="evidence" value="ECO:0007669"/>
    <property type="project" value="UniProtKB-KW"/>
</dbReference>
<dbReference type="SUPFAM" id="SSF55961">
    <property type="entry name" value="Bet v1-like"/>
    <property type="match status" value="1"/>
</dbReference>
<comment type="caution">
    <text evidence="7">The sequence shown here is derived from an EMBL/GenBank/DDBJ whole genome shotgun (WGS) entry which is preliminary data.</text>
</comment>
<evidence type="ECO:0000256" key="2">
    <source>
        <dbReference type="ARBA" id="ARBA00022723"/>
    </source>
</evidence>
<keyword evidence="2" id="KW-0479">Metal-binding</keyword>
<dbReference type="PANTHER" id="PTHR21266:SF60">
    <property type="entry name" value="3-KETOSTEROID-9-ALPHA-MONOOXYGENASE, OXYGENASE COMPONENT"/>
    <property type="match status" value="1"/>
</dbReference>
<dbReference type="InterPro" id="IPR050584">
    <property type="entry name" value="Cholesterol_7-desaturase"/>
</dbReference>
<dbReference type="Proteomes" id="UP000466966">
    <property type="component" value="Unassembled WGS sequence"/>
</dbReference>
<keyword evidence="3" id="KW-0560">Oxidoreductase</keyword>
<evidence type="ECO:0000313" key="8">
    <source>
        <dbReference type="Proteomes" id="UP000466966"/>
    </source>
</evidence>
<name>A0A844YVP4_9SPHN</name>
<dbReference type="EMBL" id="WTYV01000002">
    <property type="protein sequence ID" value="MXO70988.1"/>
    <property type="molecule type" value="Genomic_DNA"/>
</dbReference>
<dbReference type="SUPFAM" id="SSF50022">
    <property type="entry name" value="ISP domain"/>
    <property type="match status" value="1"/>
</dbReference>
<dbReference type="InterPro" id="IPR044043">
    <property type="entry name" value="VanA_C_cat"/>
</dbReference>
<gene>
    <name evidence="7" type="ORF">GRI99_04965</name>
</gene>
<dbReference type="OrthoDB" id="9800776at2"/>
<dbReference type="Pfam" id="PF19112">
    <property type="entry name" value="VanA_C"/>
    <property type="match status" value="1"/>
</dbReference>
<proteinExistence type="predicted"/>
<dbReference type="RefSeq" id="WP_160770949.1">
    <property type="nucleotide sequence ID" value="NZ_WTYV01000002.1"/>
</dbReference>
<evidence type="ECO:0000256" key="5">
    <source>
        <dbReference type="ARBA" id="ARBA00023014"/>
    </source>
</evidence>
<dbReference type="GO" id="GO:0016491">
    <property type="term" value="F:oxidoreductase activity"/>
    <property type="evidence" value="ECO:0007669"/>
    <property type="project" value="UniProtKB-KW"/>
</dbReference>
<evidence type="ECO:0000259" key="6">
    <source>
        <dbReference type="PROSITE" id="PS51296"/>
    </source>
</evidence>
<keyword evidence="1" id="KW-0001">2Fe-2S</keyword>
<keyword evidence="4" id="KW-0408">Iron</keyword>
<evidence type="ECO:0000256" key="1">
    <source>
        <dbReference type="ARBA" id="ARBA00022714"/>
    </source>
</evidence>
<dbReference type="Gene3D" id="2.102.10.10">
    <property type="entry name" value="Rieske [2Fe-2S] iron-sulphur domain"/>
    <property type="match status" value="1"/>
</dbReference>
<keyword evidence="8" id="KW-1185">Reference proteome</keyword>
<dbReference type="Pfam" id="PF00355">
    <property type="entry name" value="Rieske"/>
    <property type="match status" value="1"/>
</dbReference>
<keyword evidence="5" id="KW-0411">Iron-sulfur</keyword>
<dbReference type="PROSITE" id="PS51296">
    <property type="entry name" value="RIESKE"/>
    <property type="match status" value="1"/>
</dbReference>
<evidence type="ECO:0000313" key="7">
    <source>
        <dbReference type="EMBL" id="MXO70988.1"/>
    </source>
</evidence>
<dbReference type="GO" id="GO:0051537">
    <property type="term" value="F:2 iron, 2 sulfur cluster binding"/>
    <property type="evidence" value="ECO:0007669"/>
    <property type="project" value="UniProtKB-KW"/>
</dbReference>
<dbReference type="Gene3D" id="3.90.380.10">
    <property type="entry name" value="Naphthalene 1,2-dioxygenase Alpha Subunit, Chain A, domain 1"/>
    <property type="match status" value="1"/>
</dbReference>
<evidence type="ECO:0000256" key="3">
    <source>
        <dbReference type="ARBA" id="ARBA00023002"/>
    </source>
</evidence>
<sequence length="339" mass="37644">MFLKNGWYCAGWMHELDAGPIARRMLDMPVLVFRAADGAAAAVQGNCPHRFAPLHRGTIAGDTITCPYHGLVFDRGGRCIHNPHGDGELPKNADLRTYPVIESQGVVWVWLGDPALAAETPVVDTGFVVDPAYATVFGYLSVEAHYQLIIDNLLDLTHPAILHANSISSPEYMGEKMHHRFRQEGQVVHSDYLFKDVAASPGLAPLWGDRRTDVRAMMALYPPSSLMLDFRMNEVDGPDDEGLFLPTAHLLVPENERRTHYFYAMGRNAAIDNRGLDAIIADVARKAFAEEDEPMIRECQEMMGTHDLFALKPAMLKTDVAAVRARLLLDRLIAEEGGR</sequence>
<reference evidence="7 8" key="1">
    <citation type="submission" date="2019-12" db="EMBL/GenBank/DDBJ databases">
        <title>Genomic-based taxomic classification of the family Erythrobacteraceae.</title>
        <authorList>
            <person name="Xu L."/>
        </authorList>
    </citation>
    <scope>NUCLEOTIDE SEQUENCE [LARGE SCALE GENOMIC DNA]</scope>
    <source>
        <strain evidence="7 8">M0322</strain>
    </source>
</reference>
<dbReference type="InterPro" id="IPR017941">
    <property type="entry name" value="Rieske_2Fe-2S"/>
</dbReference>
<organism evidence="7 8">
    <name type="scientific">Alteraurantiacibacter buctensis</name>
    <dbReference type="NCBI Taxonomy" id="1503981"/>
    <lineage>
        <taxon>Bacteria</taxon>
        <taxon>Pseudomonadati</taxon>
        <taxon>Pseudomonadota</taxon>
        <taxon>Alphaproteobacteria</taxon>
        <taxon>Sphingomonadales</taxon>
        <taxon>Erythrobacteraceae</taxon>
        <taxon>Alteraurantiacibacter</taxon>
    </lineage>
</organism>
<protein>
    <submittedName>
        <fullName evidence="7">Rieske 2Fe-2S domain-containing protein</fullName>
    </submittedName>
</protein>
<accession>A0A844YVP4</accession>